<dbReference type="Pfam" id="PF01103">
    <property type="entry name" value="Omp85"/>
    <property type="match status" value="1"/>
</dbReference>
<protein>
    <submittedName>
        <fullName evidence="10">BamA/TamA family outer membrane protein</fullName>
    </submittedName>
</protein>
<feature type="domain" description="Polypeptide-transport-associated ShlB-type" evidence="9">
    <location>
        <begin position="267"/>
        <end position="340"/>
    </location>
</feature>
<keyword evidence="5" id="KW-0998">Cell outer membrane</keyword>
<comment type="caution">
    <text evidence="10">The sequence shown here is derived from an EMBL/GenBank/DDBJ whole genome shotgun (WGS) entry which is preliminary data.</text>
</comment>
<dbReference type="InterPro" id="IPR000184">
    <property type="entry name" value="Bac_surfAg_D15"/>
</dbReference>
<comment type="subcellular location">
    <subcellularLocation>
        <location evidence="1">Membrane</location>
    </subcellularLocation>
</comment>
<dbReference type="PANTHER" id="PTHR12815">
    <property type="entry name" value="SORTING AND ASSEMBLY MACHINERY SAMM50 PROTEIN FAMILY MEMBER"/>
    <property type="match status" value="1"/>
</dbReference>
<dbReference type="Pfam" id="PF08479">
    <property type="entry name" value="POTRA_2"/>
    <property type="match status" value="1"/>
</dbReference>
<dbReference type="RefSeq" id="WP_377962008.1">
    <property type="nucleotide sequence ID" value="NZ_JBHZOL010000023.1"/>
</dbReference>
<evidence type="ECO:0000256" key="1">
    <source>
        <dbReference type="ARBA" id="ARBA00004370"/>
    </source>
</evidence>
<dbReference type="Pfam" id="PF07244">
    <property type="entry name" value="POTRA"/>
    <property type="match status" value="2"/>
</dbReference>
<keyword evidence="3" id="KW-0732">Signal</keyword>
<dbReference type="Gene3D" id="3.10.20.310">
    <property type="entry name" value="membrane protein fhac"/>
    <property type="match status" value="3"/>
</dbReference>
<keyword evidence="11" id="KW-1185">Reference proteome</keyword>
<dbReference type="InterPro" id="IPR039910">
    <property type="entry name" value="D15-like"/>
</dbReference>
<organism evidence="10 11">
    <name type="scientific">Almyronema epifaneia S1</name>
    <dbReference type="NCBI Taxonomy" id="2991925"/>
    <lineage>
        <taxon>Bacteria</taxon>
        <taxon>Bacillati</taxon>
        <taxon>Cyanobacteriota</taxon>
        <taxon>Cyanophyceae</taxon>
        <taxon>Nodosilineales</taxon>
        <taxon>Nodosilineaceae</taxon>
        <taxon>Almyronema</taxon>
        <taxon>Almyronema epifaneia</taxon>
    </lineage>
</organism>
<feature type="compositionally biased region" description="Acidic residues" evidence="6">
    <location>
        <begin position="137"/>
        <end position="150"/>
    </location>
</feature>
<evidence type="ECO:0000259" key="8">
    <source>
        <dbReference type="Pfam" id="PF07244"/>
    </source>
</evidence>
<evidence type="ECO:0000256" key="6">
    <source>
        <dbReference type="SAM" id="MobiDB-lite"/>
    </source>
</evidence>
<evidence type="ECO:0000313" key="11">
    <source>
        <dbReference type="Proteomes" id="UP001600165"/>
    </source>
</evidence>
<dbReference type="Proteomes" id="UP001600165">
    <property type="component" value="Unassembled WGS sequence"/>
</dbReference>
<dbReference type="PANTHER" id="PTHR12815:SF47">
    <property type="entry name" value="TRANSLOCATION AND ASSEMBLY MODULE SUBUNIT TAMA"/>
    <property type="match status" value="1"/>
</dbReference>
<evidence type="ECO:0000259" key="9">
    <source>
        <dbReference type="Pfam" id="PF08479"/>
    </source>
</evidence>
<name>A0ABW6IDH5_9CYAN</name>
<feature type="domain" description="POTRA" evidence="8">
    <location>
        <begin position="207"/>
        <end position="263"/>
    </location>
</feature>
<accession>A0ABW6IDH5</accession>
<feature type="domain" description="POTRA" evidence="8">
    <location>
        <begin position="368"/>
        <end position="429"/>
    </location>
</feature>
<dbReference type="Gene3D" id="2.40.160.50">
    <property type="entry name" value="membrane protein fhac: a member of the omp85/tpsb transporter family"/>
    <property type="match status" value="1"/>
</dbReference>
<gene>
    <name evidence="10" type="ORF">ACFVKH_04075</name>
</gene>
<feature type="region of interest" description="Disordered" evidence="6">
    <location>
        <begin position="66"/>
        <end position="174"/>
    </location>
</feature>
<evidence type="ECO:0000256" key="2">
    <source>
        <dbReference type="ARBA" id="ARBA00022692"/>
    </source>
</evidence>
<dbReference type="EMBL" id="JBHZOL010000023">
    <property type="protein sequence ID" value="MFE4105444.1"/>
    <property type="molecule type" value="Genomic_DNA"/>
</dbReference>
<sequence length="775" mass="83693">MRLSPALLAVFTVSTAVGLSDRVQAQVLQQPNTKLSPAELVAADFASPAVSQPAVLGQPALAPRFSQPKSAIAQAPADPPADESPVNIEDLAEPDSPELDPGNPEEPSPEIDSPAIENDVTDELPADAVPAQTDTPDLPDTEETTDELPPETDLPIPPETNQPAPPPSEEQAAPEPRVLVAEVAVEGEDPRGTQVALDQPLADGETLTDKVYNVVQTRAGQTTTRTQLQRDINNIFATGYFADVQAVPEDTPLGVRVTFLVQPNPVLQDVQVRNNQVLPETVIDDIFQAQYGRIINLLDFQDGILQLNEWYQENGYVLAQVTAAPQVSQDGVVTLIVAEGVIENIEVRFLTSEGDTVDEEGNPIDGYTRDFIITREFQTEPGEVFQQQAIQQDLERVFRLGIFEDVRLSLEPGDQDPRQVDVVVNVTERSTGSIAAGLGFNFTGDLFGTVSYRQDNFGGNNQKLAAEAQLSFRDLLFDISFTDPWIAGDPFRTSYTVNAFARRATSLVFDNGETDVDLPNGDNVRVGRLGGGVSFSRPLSNGWRASLGTQYQRVTTQDADGDTEAFDALGNPLTISDDGSDDLWTVQFGVVRDRRNDAFNPTGGSLLRLGTEQSIPLGSGSIFLNRVRASYSQYIPVNFLRFNEGPQALALNIQGGHVLGDLPPYEAFALGGTNSVRGYDEGEVASGRSYIQASAEYRFPLFSFLGGALFLDYASDLGSGDAVPGAPGPVRDKPGDGFGYGAGVRIQTPFGPIRVDYGFNDQGDSRLHFGIGERF</sequence>
<keyword evidence="4" id="KW-0472">Membrane</keyword>
<feature type="domain" description="Bacterial surface antigen (D15)" evidence="7">
    <location>
        <begin position="456"/>
        <end position="775"/>
    </location>
</feature>
<evidence type="ECO:0000313" key="10">
    <source>
        <dbReference type="EMBL" id="MFE4105444.1"/>
    </source>
</evidence>
<evidence type="ECO:0000256" key="4">
    <source>
        <dbReference type="ARBA" id="ARBA00023136"/>
    </source>
</evidence>
<keyword evidence="2" id="KW-0812">Transmembrane</keyword>
<evidence type="ECO:0000256" key="3">
    <source>
        <dbReference type="ARBA" id="ARBA00022729"/>
    </source>
</evidence>
<dbReference type="InterPro" id="IPR010827">
    <property type="entry name" value="BamA/TamA_POTRA"/>
</dbReference>
<evidence type="ECO:0000256" key="5">
    <source>
        <dbReference type="ARBA" id="ARBA00023237"/>
    </source>
</evidence>
<proteinExistence type="predicted"/>
<reference evidence="10 11" key="1">
    <citation type="submission" date="2024-10" db="EMBL/GenBank/DDBJ databases">
        <authorList>
            <person name="Ratan Roy A."/>
            <person name="Morales Sandoval P.H."/>
            <person name="De Los Santos Villalobos S."/>
            <person name="Chakraborty S."/>
            <person name="Mukherjee J."/>
        </authorList>
    </citation>
    <scope>NUCLEOTIDE SEQUENCE [LARGE SCALE GENOMIC DNA]</scope>
    <source>
        <strain evidence="10 11">S1</strain>
    </source>
</reference>
<evidence type="ECO:0000259" key="7">
    <source>
        <dbReference type="Pfam" id="PF01103"/>
    </source>
</evidence>
<dbReference type="InterPro" id="IPR013686">
    <property type="entry name" value="Polypept-transport_assoc_ShlB"/>
</dbReference>
<feature type="compositionally biased region" description="Pro residues" evidence="6">
    <location>
        <begin position="155"/>
        <end position="168"/>
    </location>
</feature>